<evidence type="ECO:0000256" key="8">
    <source>
        <dbReference type="ARBA" id="ARBA00022692"/>
    </source>
</evidence>
<feature type="transmembrane region" description="Helical" evidence="17">
    <location>
        <begin position="35"/>
        <end position="55"/>
    </location>
</feature>
<evidence type="ECO:0000259" key="19">
    <source>
        <dbReference type="Pfam" id="PF13614"/>
    </source>
</evidence>
<dbReference type="RefSeq" id="WP_186743651.1">
    <property type="nucleotide sequence ID" value="NZ_CP060394.1"/>
</dbReference>
<dbReference type="InterPro" id="IPR027417">
    <property type="entry name" value="P-loop_NTPase"/>
</dbReference>
<dbReference type="Pfam" id="PF13614">
    <property type="entry name" value="AAA_31"/>
    <property type="match status" value="1"/>
</dbReference>
<proteinExistence type="inferred from homology"/>
<evidence type="ECO:0000313" key="20">
    <source>
        <dbReference type="EMBL" id="QNI32697.1"/>
    </source>
</evidence>
<evidence type="ECO:0000256" key="10">
    <source>
        <dbReference type="ARBA" id="ARBA00022777"/>
    </source>
</evidence>
<keyword evidence="7 20" id="KW-0808">Transferase</keyword>
<dbReference type="KEGG" id="adin:H7849_01380"/>
<keyword evidence="9" id="KW-0547">Nucleotide-binding</keyword>
<comment type="subcellular location">
    <subcellularLocation>
        <location evidence="1">Cell inner membrane</location>
        <topology evidence="1">Multi-pass membrane protein</topology>
    </subcellularLocation>
</comment>
<reference evidence="20 21" key="1">
    <citation type="submission" date="2020-08" db="EMBL/GenBank/DDBJ databases">
        <title>Edaphobacter telluris sp. nov. and Acidobacterium dinghuensis sp. nov., two acidobacteria isolated from forest soil.</title>
        <authorList>
            <person name="Fu J."/>
            <person name="Qiu L."/>
        </authorList>
    </citation>
    <scope>NUCLEOTIDE SEQUENCE [LARGE SCALE GENOMIC DNA]</scope>
    <source>
        <strain evidence="20">4Y35</strain>
    </source>
</reference>
<evidence type="ECO:0000256" key="5">
    <source>
        <dbReference type="ARBA" id="ARBA00022475"/>
    </source>
</evidence>
<dbReference type="InterPro" id="IPR005702">
    <property type="entry name" value="Wzc-like_C"/>
</dbReference>
<evidence type="ECO:0000256" key="17">
    <source>
        <dbReference type="SAM" id="Phobius"/>
    </source>
</evidence>
<evidence type="ECO:0000256" key="6">
    <source>
        <dbReference type="ARBA" id="ARBA00022519"/>
    </source>
</evidence>
<organism evidence="20 21">
    <name type="scientific">Alloacidobacterium dinghuense</name>
    <dbReference type="NCBI Taxonomy" id="2763107"/>
    <lineage>
        <taxon>Bacteria</taxon>
        <taxon>Pseudomonadati</taxon>
        <taxon>Acidobacteriota</taxon>
        <taxon>Terriglobia</taxon>
        <taxon>Terriglobales</taxon>
        <taxon>Acidobacteriaceae</taxon>
        <taxon>Alloacidobacterium</taxon>
    </lineage>
</organism>
<keyword evidence="14" id="KW-0829">Tyrosine-protein kinase</keyword>
<keyword evidence="12 17" id="KW-1133">Transmembrane helix</keyword>
<feature type="domain" description="AAA" evidence="19">
    <location>
        <begin position="578"/>
        <end position="714"/>
    </location>
</feature>
<dbReference type="Gene3D" id="3.40.50.300">
    <property type="entry name" value="P-loop containing nucleotide triphosphate hydrolases"/>
    <property type="match status" value="1"/>
</dbReference>
<feature type="domain" description="Polysaccharide chain length determinant N-terminal" evidence="18">
    <location>
        <begin position="20"/>
        <end position="120"/>
    </location>
</feature>
<evidence type="ECO:0000256" key="12">
    <source>
        <dbReference type="ARBA" id="ARBA00022989"/>
    </source>
</evidence>
<protein>
    <recommendedName>
        <fullName evidence="4">non-specific protein-tyrosine kinase</fullName>
        <ecNumber evidence="4">2.7.10.2</ecNumber>
    </recommendedName>
</protein>
<dbReference type="InterPro" id="IPR025669">
    <property type="entry name" value="AAA_dom"/>
</dbReference>
<evidence type="ECO:0000256" key="3">
    <source>
        <dbReference type="ARBA" id="ARBA00008883"/>
    </source>
</evidence>
<dbReference type="CDD" id="cd05387">
    <property type="entry name" value="BY-kinase"/>
    <property type="match status" value="1"/>
</dbReference>
<keyword evidence="6" id="KW-0997">Cell inner membrane</keyword>
<dbReference type="SUPFAM" id="SSF52540">
    <property type="entry name" value="P-loop containing nucleoside triphosphate hydrolases"/>
    <property type="match status" value="1"/>
</dbReference>
<dbReference type="EC" id="2.7.10.2" evidence="4"/>
<comment type="similarity">
    <text evidence="2">Belongs to the CpsD/CapB family.</text>
</comment>
<evidence type="ECO:0000256" key="4">
    <source>
        <dbReference type="ARBA" id="ARBA00011903"/>
    </source>
</evidence>
<evidence type="ECO:0000256" key="7">
    <source>
        <dbReference type="ARBA" id="ARBA00022679"/>
    </source>
</evidence>
<dbReference type="AlphaFoldDB" id="A0A7G8BJH7"/>
<keyword evidence="11" id="KW-0067">ATP-binding</keyword>
<dbReference type="GO" id="GO:0005886">
    <property type="term" value="C:plasma membrane"/>
    <property type="evidence" value="ECO:0007669"/>
    <property type="project" value="UniProtKB-SubCell"/>
</dbReference>
<dbReference type="InterPro" id="IPR003856">
    <property type="entry name" value="LPS_length_determ_N"/>
</dbReference>
<dbReference type="Proteomes" id="UP000515312">
    <property type="component" value="Chromosome"/>
</dbReference>
<evidence type="ECO:0000313" key="21">
    <source>
        <dbReference type="Proteomes" id="UP000515312"/>
    </source>
</evidence>
<keyword evidence="8 17" id="KW-0812">Transmembrane</keyword>
<evidence type="ECO:0000256" key="15">
    <source>
        <dbReference type="ARBA" id="ARBA00051245"/>
    </source>
</evidence>
<dbReference type="GO" id="GO:0005524">
    <property type="term" value="F:ATP binding"/>
    <property type="evidence" value="ECO:0007669"/>
    <property type="project" value="UniProtKB-KW"/>
</dbReference>
<keyword evidence="5" id="KW-1003">Cell membrane</keyword>
<evidence type="ECO:0000256" key="13">
    <source>
        <dbReference type="ARBA" id="ARBA00023136"/>
    </source>
</evidence>
<dbReference type="PANTHER" id="PTHR32309:SF13">
    <property type="entry name" value="FERRIC ENTEROBACTIN TRANSPORT PROTEIN FEPE"/>
    <property type="match status" value="1"/>
</dbReference>
<feature type="coiled-coil region" evidence="16">
    <location>
        <begin position="324"/>
        <end position="372"/>
    </location>
</feature>
<accession>A0A7G8BJH7</accession>
<evidence type="ECO:0000256" key="16">
    <source>
        <dbReference type="SAM" id="Coils"/>
    </source>
</evidence>
<sequence length="779" mass="85412">MAVAPVRIAQVPDLRAIREDEMTLGGATAVLKKRWAIFLCIFAVFLAATTLYCLFATRRYEATGQIQIQKDSSGAFGLEGSVMGDAADSASDALDYNITLQTEANILNSESLALRVIQDLHLETTEDFYPPSKTRHERLLPPWLFFWKRPVEPLAVPLDHAPNRRYVVLKIFASHLKVETVTGTRLINVSYSSPDPRLAAEVVNHLTSALMDYSFQARFTATAQASNWLTTQLDDLRKQTEDLQAKAITLQRDTGMFGDDESHNVVLARLESLNEALAAAESNRILKEAVYRAARSGDPELISGLSGNASVGAVASMANSLSLIQNLRTQEATAKAELDEDKIRYGSAYPRIAEVQAELNGIEKEIQDEVHRIGERARTDYEIASRAETSARDAFEGQKKVVNALNDKAIAYGLAKQEADESRDVYEGLLAKLKQAGVLEGLRSTNITVVNPARVPPPNRPKSPNVLLYYAAAIVGGFIFGAGAAFLRDLSDTKVRSLEELERLTGNPLLGLIPEIRKGRTLSRNPCQTSALLYSKPSSDPQTFQIVSSTYISSPFVEALRSLRTSLMLSRSSKAPQVVLVTSSNAGEGKSTVSLNLATVLAQQGVRVLLVDADLRRPVLHARMGLQVQNGLSEALSSDHIHPQSLPSDKVPNLYVLCGGTVPPFPAELLASRRMRTLVARWRTEYDFVVMDGPPALPVTDAIVLEQLCDAVLLVARYGATEKKAIHRSHQILSRQLPEHVMLGTVLNAVPGRSSDFYEYYGYRSRTYNAEGVTNAAPE</sequence>
<evidence type="ECO:0000256" key="2">
    <source>
        <dbReference type="ARBA" id="ARBA00007316"/>
    </source>
</evidence>
<feature type="coiled-coil region" evidence="16">
    <location>
        <begin position="233"/>
        <end position="283"/>
    </location>
</feature>
<keyword evidence="13 17" id="KW-0472">Membrane</keyword>
<dbReference type="FunFam" id="3.40.50.300:FF:000527">
    <property type="entry name" value="Tyrosine-protein kinase etk"/>
    <property type="match status" value="1"/>
</dbReference>
<dbReference type="GO" id="GO:0004715">
    <property type="term" value="F:non-membrane spanning protein tyrosine kinase activity"/>
    <property type="evidence" value="ECO:0007669"/>
    <property type="project" value="UniProtKB-EC"/>
</dbReference>
<keyword evidence="16" id="KW-0175">Coiled coil</keyword>
<name>A0A7G8BJH7_9BACT</name>
<dbReference type="InterPro" id="IPR050445">
    <property type="entry name" value="Bact_polysacc_biosynth/exp"/>
</dbReference>
<evidence type="ECO:0000256" key="11">
    <source>
        <dbReference type="ARBA" id="ARBA00022840"/>
    </source>
</evidence>
<evidence type="ECO:0000256" key="1">
    <source>
        <dbReference type="ARBA" id="ARBA00004429"/>
    </source>
</evidence>
<dbReference type="NCBIfam" id="TIGR01007">
    <property type="entry name" value="eps_fam"/>
    <property type="match status" value="1"/>
</dbReference>
<keyword evidence="10 20" id="KW-0418">Kinase</keyword>
<evidence type="ECO:0000256" key="9">
    <source>
        <dbReference type="ARBA" id="ARBA00022741"/>
    </source>
</evidence>
<comment type="similarity">
    <text evidence="3">Belongs to the etk/wzc family.</text>
</comment>
<dbReference type="PANTHER" id="PTHR32309">
    <property type="entry name" value="TYROSINE-PROTEIN KINASE"/>
    <property type="match status" value="1"/>
</dbReference>
<evidence type="ECO:0000256" key="14">
    <source>
        <dbReference type="ARBA" id="ARBA00023137"/>
    </source>
</evidence>
<dbReference type="Pfam" id="PF02706">
    <property type="entry name" value="Wzz"/>
    <property type="match status" value="1"/>
</dbReference>
<feature type="transmembrane region" description="Helical" evidence="17">
    <location>
        <begin position="467"/>
        <end position="487"/>
    </location>
</feature>
<dbReference type="EMBL" id="CP060394">
    <property type="protein sequence ID" value="QNI32697.1"/>
    <property type="molecule type" value="Genomic_DNA"/>
</dbReference>
<gene>
    <name evidence="20" type="ORF">H7849_01380</name>
</gene>
<dbReference type="GO" id="GO:0042802">
    <property type="term" value="F:identical protein binding"/>
    <property type="evidence" value="ECO:0007669"/>
    <property type="project" value="UniProtKB-ARBA"/>
</dbReference>
<evidence type="ECO:0000259" key="18">
    <source>
        <dbReference type="Pfam" id="PF02706"/>
    </source>
</evidence>
<keyword evidence="21" id="KW-1185">Reference proteome</keyword>
<comment type="catalytic activity">
    <reaction evidence="15">
        <text>L-tyrosyl-[protein] + ATP = O-phospho-L-tyrosyl-[protein] + ADP + H(+)</text>
        <dbReference type="Rhea" id="RHEA:10596"/>
        <dbReference type="Rhea" id="RHEA-COMP:10136"/>
        <dbReference type="Rhea" id="RHEA-COMP:20101"/>
        <dbReference type="ChEBI" id="CHEBI:15378"/>
        <dbReference type="ChEBI" id="CHEBI:30616"/>
        <dbReference type="ChEBI" id="CHEBI:46858"/>
        <dbReference type="ChEBI" id="CHEBI:61978"/>
        <dbReference type="ChEBI" id="CHEBI:456216"/>
        <dbReference type="EC" id="2.7.10.2"/>
    </reaction>
</comment>